<evidence type="ECO:0000313" key="1">
    <source>
        <dbReference type="EMBL" id="CAD9216296.1"/>
    </source>
</evidence>
<accession>A0A7S1X9J8</accession>
<dbReference type="EMBL" id="HBGG01035432">
    <property type="protein sequence ID" value="CAD9216296.1"/>
    <property type="molecule type" value="Transcribed_RNA"/>
</dbReference>
<sequence>MNTCTMDALYEVLVHLKRSYWPFGWDSSYTQGGESFASYGGFDAAARAAVEGMQSAEMEAISRTAAHRLSRGIWTSPGAGDLRRAKAAAERICMLVGDDRPSERF</sequence>
<organism evidence="1">
    <name type="scientific">Tetraselmis chuii</name>
    <dbReference type="NCBI Taxonomy" id="63592"/>
    <lineage>
        <taxon>Eukaryota</taxon>
        <taxon>Viridiplantae</taxon>
        <taxon>Chlorophyta</taxon>
        <taxon>core chlorophytes</taxon>
        <taxon>Chlorodendrophyceae</taxon>
        <taxon>Chlorodendrales</taxon>
        <taxon>Chlorodendraceae</taxon>
        <taxon>Tetraselmis</taxon>
    </lineage>
</organism>
<dbReference type="AlphaFoldDB" id="A0A7S1X9J8"/>
<proteinExistence type="predicted"/>
<gene>
    <name evidence="1" type="ORF">TCHU04912_LOCUS18536</name>
</gene>
<protein>
    <submittedName>
        <fullName evidence="1">Uncharacterized protein</fullName>
    </submittedName>
</protein>
<reference evidence="1" key="1">
    <citation type="submission" date="2021-01" db="EMBL/GenBank/DDBJ databases">
        <authorList>
            <person name="Corre E."/>
            <person name="Pelletier E."/>
            <person name="Niang G."/>
            <person name="Scheremetjew M."/>
            <person name="Finn R."/>
            <person name="Kale V."/>
            <person name="Holt S."/>
            <person name="Cochrane G."/>
            <person name="Meng A."/>
            <person name="Brown T."/>
            <person name="Cohen L."/>
        </authorList>
    </citation>
    <scope>NUCLEOTIDE SEQUENCE</scope>
    <source>
        <strain evidence="1">PLY429</strain>
    </source>
</reference>
<name>A0A7S1X9J8_9CHLO</name>